<dbReference type="Proteomes" id="UP001455384">
    <property type="component" value="Chromosome"/>
</dbReference>
<dbReference type="RefSeq" id="WP_342387527.1">
    <property type="nucleotide sequence ID" value="NZ_CP138333.2"/>
</dbReference>
<name>A0ABZ3CFW1_9STAP</name>
<sequence length="40" mass="4317">MILHTDVSGEGDAVVFLHTGLQTGETELEIQVEVVPFSDC</sequence>
<accession>A0ABZ3CFW1</accession>
<keyword evidence="2" id="KW-1185">Reference proteome</keyword>
<dbReference type="EMBL" id="CP138333">
    <property type="protein sequence ID" value="WZX28953.1"/>
    <property type="molecule type" value="Genomic_DNA"/>
</dbReference>
<evidence type="ECO:0000313" key="1">
    <source>
        <dbReference type="EMBL" id="WZX28953.1"/>
    </source>
</evidence>
<evidence type="ECO:0000313" key="2">
    <source>
        <dbReference type="Proteomes" id="UP001455384"/>
    </source>
</evidence>
<proteinExistence type="predicted"/>
<gene>
    <name evidence="1" type="ORF">RQP18_09830</name>
</gene>
<protein>
    <submittedName>
        <fullName evidence="1">Uncharacterized protein</fullName>
    </submittedName>
</protein>
<reference evidence="2" key="1">
    <citation type="submission" date="2023-10" db="EMBL/GenBank/DDBJ databases">
        <title>Genome analysis and identification of Salinococcus sp. Bachu38 nov., a PGPR from the rhizosphere of Tamarix.</title>
        <authorList>
            <person name="Liang Z."/>
            <person name="Zhang X."/>
            <person name="Jia J."/>
            <person name="Chen X."/>
            <person name="Wang Y."/>
            <person name="Wang Q."/>
            <person name="Wang R."/>
        </authorList>
    </citation>
    <scope>NUCLEOTIDE SEQUENCE [LARGE SCALE GENOMIC DNA]</scope>
    <source>
        <strain evidence="2">Bachu38</strain>
    </source>
</reference>
<organism evidence="1 2">
    <name type="scientific">Salinicoccus bachuensis</name>
    <dbReference type="NCBI Taxonomy" id="3136731"/>
    <lineage>
        <taxon>Bacteria</taxon>
        <taxon>Bacillati</taxon>
        <taxon>Bacillota</taxon>
        <taxon>Bacilli</taxon>
        <taxon>Bacillales</taxon>
        <taxon>Staphylococcaceae</taxon>
        <taxon>Salinicoccus</taxon>
    </lineage>
</organism>